<feature type="transmembrane region" description="Helical" evidence="3">
    <location>
        <begin position="460"/>
        <end position="482"/>
    </location>
</feature>
<feature type="transmembrane region" description="Helical" evidence="3">
    <location>
        <begin position="423"/>
        <end position="448"/>
    </location>
</feature>
<dbReference type="GO" id="GO:0005262">
    <property type="term" value="F:calcium channel activity"/>
    <property type="evidence" value="ECO:0007669"/>
    <property type="project" value="TreeGrafter"/>
</dbReference>
<feature type="transmembrane region" description="Helical" evidence="3">
    <location>
        <begin position="392"/>
        <end position="411"/>
    </location>
</feature>
<dbReference type="PANTHER" id="PTHR10582:SF31">
    <property type="entry name" value="TRANSIENT RECEPTOR POTENTIAL CATION CHANNEL SUBFAMILY V MEMBER 6-LIKE"/>
    <property type="match status" value="1"/>
</dbReference>
<evidence type="ECO:0000313" key="5">
    <source>
        <dbReference type="Proteomes" id="UP001190700"/>
    </source>
</evidence>
<protein>
    <submittedName>
        <fullName evidence="4">Uncharacterized protein</fullName>
    </submittedName>
</protein>
<name>A0AAE0FAP4_9CHLO</name>
<feature type="transmembrane region" description="Helical" evidence="3">
    <location>
        <begin position="158"/>
        <end position="181"/>
    </location>
</feature>
<dbReference type="GO" id="GO:0005886">
    <property type="term" value="C:plasma membrane"/>
    <property type="evidence" value="ECO:0007669"/>
    <property type="project" value="TreeGrafter"/>
</dbReference>
<gene>
    <name evidence="4" type="ORF">CYMTET_34669</name>
</gene>
<keyword evidence="3" id="KW-0812">Transmembrane</keyword>
<organism evidence="4 5">
    <name type="scientific">Cymbomonas tetramitiformis</name>
    <dbReference type="NCBI Taxonomy" id="36881"/>
    <lineage>
        <taxon>Eukaryota</taxon>
        <taxon>Viridiplantae</taxon>
        <taxon>Chlorophyta</taxon>
        <taxon>Pyramimonadophyceae</taxon>
        <taxon>Pyramimonadales</taxon>
        <taxon>Pyramimonadaceae</taxon>
        <taxon>Cymbomonas</taxon>
    </lineage>
</organism>
<keyword evidence="3" id="KW-1133">Transmembrane helix</keyword>
<evidence type="ECO:0000256" key="3">
    <source>
        <dbReference type="SAM" id="Phobius"/>
    </source>
</evidence>
<accession>A0AAE0FAP4</accession>
<dbReference type="Proteomes" id="UP001190700">
    <property type="component" value="Unassembled WGS sequence"/>
</dbReference>
<dbReference type="SUPFAM" id="SSF48403">
    <property type="entry name" value="Ankyrin repeat"/>
    <property type="match status" value="1"/>
</dbReference>
<proteinExistence type="predicted"/>
<evidence type="ECO:0000256" key="2">
    <source>
        <dbReference type="SAM" id="MobiDB-lite"/>
    </source>
</evidence>
<keyword evidence="1" id="KW-0677">Repeat</keyword>
<feature type="region of interest" description="Disordered" evidence="2">
    <location>
        <begin position="336"/>
        <end position="361"/>
    </location>
</feature>
<reference evidence="4 5" key="1">
    <citation type="journal article" date="2015" name="Genome Biol. Evol.">
        <title>Comparative Genomics of a Bacterivorous Green Alga Reveals Evolutionary Causalities and Consequences of Phago-Mixotrophic Mode of Nutrition.</title>
        <authorList>
            <person name="Burns J.A."/>
            <person name="Paasch A."/>
            <person name="Narechania A."/>
            <person name="Kim E."/>
        </authorList>
    </citation>
    <scope>NUCLEOTIDE SEQUENCE [LARGE SCALE GENOMIC DNA]</scope>
    <source>
        <strain evidence="4 5">PLY_AMNH</strain>
    </source>
</reference>
<dbReference type="InterPro" id="IPR036770">
    <property type="entry name" value="Ankyrin_rpt-contain_sf"/>
</dbReference>
<dbReference type="AlphaFoldDB" id="A0AAE0FAP4"/>
<dbReference type="InterPro" id="IPR024862">
    <property type="entry name" value="TRPV"/>
</dbReference>
<keyword evidence="3" id="KW-0472">Membrane</keyword>
<dbReference type="PANTHER" id="PTHR10582">
    <property type="entry name" value="TRANSIENT RECEPTOR POTENTIAL ION CHANNEL PROTEIN"/>
    <property type="match status" value="1"/>
</dbReference>
<dbReference type="EMBL" id="LGRX02021901">
    <property type="protein sequence ID" value="KAK3256183.1"/>
    <property type="molecule type" value="Genomic_DNA"/>
</dbReference>
<keyword evidence="5" id="KW-1185">Reference proteome</keyword>
<comment type="caution">
    <text evidence="4">The sequence shown here is derived from an EMBL/GenBank/DDBJ whole genome shotgun (WGS) entry which is preliminary data.</text>
</comment>
<dbReference type="Gene3D" id="1.25.40.20">
    <property type="entry name" value="Ankyrin repeat-containing domain"/>
    <property type="match status" value="1"/>
</dbReference>
<feature type="non-terminal residue" evidence="4">
    <location>
        <position position="1"/>
    </location>
</feature>
<feature type="transmembrane region" description="Helical" evidence="3">
    <location>
        <begin position="122"/>
        <end position="143"/>
    </location>
</feature>
<dbReference type="GO" id="GO:0098703">
    <property type="term" value="P:calcium ion import across plasma membrane"/>
    <property type="evidence" value="ECO:0007669"/>
    <property type="project" value="TreeGrafter"/>
</dbReference>
<feature type="compositionally biased region" description="Basic and acidic residues" evidence="2">
    <location>
        <begin position="338"/>
        <end position="361"/>
    </location>
</feature>
<evidence type="ECO:0000313" key="4">
    <source>
        <dbReference type="EMBL" id="KAK3256183.1"/>
    </source>
</evidence>
<evidence type="ECO:0000256" key="1">
    <source>
        <dbReference type="ARBA" id="ARBA00022737"/>
    </source>
</evidence>
<sequence length="497" mass="57072">GALHLCVYHSGRHIYEYLVDHPAVRASQSVLNNDGLTPLILSASCGNALMFQFIYLKQRKLIWQYGAVKCHMYDLLEHETLHGLYAPPSSIEMIVREDYQQMLEVPLVKEILKLKWKSYAQFMFRVCCLLYASHMVLFVSSILDTFNERQQRIAENVIVAITCLFFAMEICIWVQLLRVAVASVSGGRARRKRPINLLWVHGGMKHKGIFPLAARKRSGTTELRPEEPNITTKTYFESTIDRQLGVMRTPSCEVKGQDDVNDDSEADAMEGVQGERPMETLSIIPRERQLCTDNRNNWVLVKDWGGWAAMSEKLMDVTDAAKTTAHRRISQLGASFSKEMDRERDKQSSHADLEHLNTEKRKQQKQRFQRALKIAEVFLRSCVQDMKHHHSYFLWVYCYIALTQVYVKSFYSGETEDARNMQLVIGLLCGSFYLLLYFCRGFVSLGIYGVMIWTCMIDIVLPFLIICTVFLLSFGAVFTVLFRCATPSRRSPPAVPL</sequence>